<proteinExistence type="predicted"/>
<keyword evidence="2" id="KW-1185">Reference proteome</keyword>
<protein>
    <submittedName>
        <fullName evidence="1">Uncharacterized protein</fullName>
    </submittedName>
</protein>
<gene>
    <name evidence="1" type="ORF">FSCOSCO3_A011321</name>
</gene>
<dbReference type="EMBL" id="CAWUFR010000048">
    <property type="protein sequence ID" value="CAK6961043.1"/>
    <property type="molecule type" value="Genomic_DNA"/>
</dbReference>
<name>A0AAV1NP77_SCOSC</name>
<organism evidence="1 2">
    <name type="scientific">Scomber scombrus</name>
    <name type="common">Atlantic mackerel</name>
    <name type="synonym">Scomber vernalis</name>
    <dbReference type="NCBI Taxonomy" id="13677"/>
    <lineage>
        <taxon>Eukaryota</taxon>
        <taxon>Metazoa</taxon>
        <taxon>Chordata</taxon>
        <taxon>Craniata</taxon>
        <taxon>Vertebrata</taxon>
        <taxon>Euteleostomi</taxon>
        <taxon>Actinopterygii</taxon>
        <taxon>Neopterygii</taxon>
        <taxon>Teleostei</taxon>
        <taxon>Neoteleostei</taxon>
        <taxon>Acanthomorphata</taxon>
        <taxon>Pelagiaria</taxon>
        <taxon>Scombriformes</taxon>
        <taxon>Scombridae</taxon>
        <taxon>Scomber</taxon>
    </lineage>
</organism>
<accession>A0AAV1NP77</accession>
<sequence>MNELAALSSQIFKLCRVEVLCAIRGAWKTCEVSTVSASQVFVHVSVVSLSGFPRQYQSVPNRVVLIDEKELVVAKTGPLAEGRHETQVGLQPQSLLCFYDEGEFILK</sequence>
<dbReference type="AlphaFoldDB" id="A0AAV1NP77"/>
<evidence type="ECO:0000313" key="2">
    <source>
        <dbReference type="Proteomes" id="UP001314229"/>
    </source>
</evidence>
<dbReference type="Proteomes" id="UP001314229">
    <property type="component" value="Unassembled WGS sequence"/>
</dbReference>
<evidence type="ECO:0000313" key="1">
    <source>
        <dbReference type="EMBL" id="CAK6961043.1"/>
    </source>
</evidence>
<reference evidence="1 2" key="1">
    <citation type="submission" date="2024-01" db="EMBL/GenBank/DDBJ databases">
        <authorList>
            <person name="Alioto T."/>
            <person name="Alioto T."/>
            <person name="Gomez Garrido J."/>
        </authorList>
    </citation>
    <scope>NUCLEOTIDE SEQUENCE [LARGE SCALE GENOMIC DNA]</scope>
</reference>
<feature type="non-terminal residue" evidence="1">
    <location>
        <position position="107"/>
    </location>
</feature>
<comment type="caution">
    <text evidence="1">The sequence shown here is derived from an EMBL/GenBank/DDBJ whole genome shotgun (WGS) entry which is preliminary data.</text>
</comment>